<protein>
    <submittedName>
        <fullName evidence="2">Uncharacterized protein</fullName>
    </submittedName>
</protein>
<dbReference type="Proteomes" id="UP000499080">
    <property type="component" value="Unassembled WGS sequence"/>
</dbReference>
<accession>A0A4Y2K8W8</accession>
<dbReference type="EMBL" id="BGPR01004352">
    <property type="protein sequence ID" value="GBM98727.1"/>
    <property type="molecule type" value="Genomic_DNA"/>
</dbReference>
<evidence type="ECO:0000313" key="2">
    <source>
        <dbReference type="EMBL" id="GBM98727.1"/>
    </source>
</evidence>
<organism evidence="2 3">
    <name type="scientific">Araneus ventricosus</name>
    <name type="common">Orbweaver spider</name>
    <name type="synonym">Epeira ventricosa</name>
    <dbReference type="NCBI Taxonomy" id="182803"/>
    <lineage>
        <taxon>Eukaryota</taxon>
        <taxon>Metazoa</taxon>
        <taxon>Ecdysozoa</taxon>
        <taxon>Arthropoda</taxon>
        <taxon>Chelicerata</taxon>
        <taxon>Arachnida</taxon>
        <taxon>Araneae</taxon>
        <taxon>Araneomorphae</taxon>
        <taxon>Entelegynae</taxon>
        <taxon>Araneoidea</taxon>
        <taxon>Araneidae</taxon>
        <taxon>Araneus</taxon>
    </lineage>
</organism>
<evidence type="ECO:0000256" key="1">
    <source>
        <dbReference type="SAM" id="MobiDB-lite"/>
    </source>
</evidence>
<gene>
    <name evidence="2" type="ORF">AVEN_79226_1</name>
</gene>
<sequence>MSENAKTSNKKIEKRHKMNPNEERRSSELQNNLPPPRNPFTEQKTETVLNPSLSSYLGHGLKVYTALAGTEPTERKKDTPFNIYFFFSSLSHKLQSQ</sequence>
<dbReference type="AlphaFoldDB" id="A0A4Y2K8W8"/>
<reference evidence="2 3" key="1">
    <citation type="journal article" date="2019" name="Sci. Rep.">
        <title>Orb-weaving spider Araneus ventricosus genome elucidates the spidroin gene catalogue.</title>
        <authorList>
            <person name="Kono N."/>
            <person name="Nakamura H."/>
            <person name="Ohtoshi R."/>
            <person name="Moran D.A.P."/>
            <person name="Shinohara A."/>
            <person name="Yoshida Y."/>
            <person name="Fujiwara M."/>
            <person name="Mori M."/>
            <person name="Tomita M."/>
            <person name="Arakawa K."/>
        </authorList>
    </citation>
    <scope>NUCLEOTIDE SEQUENCE [LARGE SCALE GENOMIC DNA]</scope>
</reference>
<keyword evidence="3" id="KW-1185">Reference proteome</keyword>
<proteinExistence type="predicted"/>
<name>A0A4Y2K8W8_ARAVE</name>
<feature type="compositionally biased region" description="Basic residues" evidence="1">
    <location>
        <begin position="8"/>
        <end position="18"/>
    </location>
</feature>
<evidence type="ECO:0000313" key="3">
    <source>
        <dbReference type="Proteomes" id="UP000499080"/>
    </source>
</evidence>
<comment type="caution">
    <text evidence="2">The sequence shown here is derived from an EMBL/GenBank/DDBJ whole genome shotgun (WGS) entry which is preliminary data.</text>
</comment>
<feature type="region of interest" description="Disordered" evidence="1">
    <location>
        <begin position="1"/>
        <end position="46"/>
    </location>
</feature>